<dbReference type="InterPro" id="IPR022237">
    <property type="entry name" value="PsiD-like"/>
</dbReference>
<organism evidence="4 5">
    <name type="scientific">[Torrubiella] hemipterigena</name>
    <dbReference type="NCBI Taxonomy" id="1531966"/>
    <lineage>
        <taxon>Eukaryota</taxon>
        <taxon>Fungi</taxon>
        <taxon>Dikarya</taxon>
        <taxon>Ascomycota</taxon>
        <taxon>Pezizomycotina</taxon>
        <taxon>Sordariomycetes</taxon>
        <taxon>Hypocreomycetidae</taxon>
        <taxon>Hypocreales</taxon>
        <taxon>Clavicipitaceae</taxon>
        <taxon>Clavicipitaceae incertae sedis</taxon>
        <taxon>'Torrubiella' clade</taxon>
    </lineage>
</organism>
<accession>A0A0A1SMP8</accession>
<dbReference type="PANTHER" id="PTHR10067:SF9">
    <property type="entry name" value="PHOSPHATIDYLSERINE DECARBOXYLASE FAMILY PROTEIN (AFU_ORTHOLOGUE AFUA_7G01730)"/>
    <property type="match status" value="1"/>
</dbReference>
<keyword evidence="1" id="KW-0210">Decarboxylase</keyword>
<dbReference type="GO" id="GO:0005739">
    <property type="term" value="C:mitochondrion"/>
    <property type="evidence" value="ECO:0007669"/>
    <property type="project" value="TreeGrafter"/>
</dbReference>
<protein>
    <recommendedName>
        <fullName evidence="3">L-tryptophan decarboxylase PsiD-like domain-containing protein</fullName>
    </recommendedName>
</protein>
<dbReference type="STRING" id="1531966.A0A0A1SMP8"/>
<dbReference type="GO" id="GO:0006646">
    <property type="term" value="P:phosphatidylethanolamine biosynthetic process"/>
    <property type="evidence" value="ECO:0007669"/>
    <property type="project" value="TreeGrafter"/>
</dbReference>
<reference evidence="4 5" key="1">
    <citation type="journal article" date="2015" name="Genome Announc.">
        <title>Draft Genome Sequence and Gene Annotation of the Entomopathogenic Fungus Verticillium hemipterigenum.</title>
        <authorList>
            <person name="Horn F."/>
            <person name="Habel A."/>
            <person name="Scharf D.H."/>
            <person name="Dworschak J."/>
            <person name="Brakhage A.A."/>
            <person name="Guthke R."/>
            <person name="Hertweck C."/>
            <person name="Linde J."/>
        </authorList>
    </citation>
    <scope>NUCLEOTIDE SEQUENCE [LARGE SCALE GENOMIC DNA]</scope>
</reference>
<dbReference type="EMBL" id="CDHN01000001">
    <property type="protein sequence ID" value="CEJ81613.1"/>
    <property type="molecule type" value="Genomic_DNA"/>
</dbReference>
<dbReference type="OrthoDB" id="5973539at2759"/>
<dbReference type="InterPro" id="IPR003817">
    <property type="entry name" value="PS_Dcarbxylase"/>
</dbReference>
<dbReference type="PANTHER" id="PTHR10067">
    <property type="entry name" value="PHOSPHATIDYLSERINE DECARBOXYLASE"/>
    <property type="match status" value="1"/>
</dbReference>
<keyword evidence="2" id="KW-0456">Lyase</keyword>
<dbReference type="GO" id="GO:0004609">
    <property type="term" value="F:phosphatidylserine decarboxylase activity"/>
    <property type="evidence" value="ECO:0007669"/>
    <property type="project" value="InterPro"/>
</dbReference>
<feature type="domain" description="L-tryptophan decarboxylase PsiD-like" evidence="3">
    <location>
        <begin position="50"/>
        <end position="198"/>
    </location>
</feature>
<dbReference type="Proteomes" id="UP000039046">
    <property type="component" value="Unassembled WGS sequence"/>
</dbReference>
<proteinExistence type="predicted"/>
<name>A0A0A1SMP8_9HYPO</name>
<dbReference type="Pfam" id="PF12588">
    <property type="entry name" value="PSDC"/>
    <property type="match status" value="1"/>
</dbReference>
<evidence type="ECO:0000256" key="1">
    <source>
        <dbReference type="ARBA" id="ARBA00022793"/>
    </source>
</evidence>
<keyword evidence="5" id="KW-1185">Reference proteome</keyword>
<evidence type="ECO:0000313" key="5">
    <source>
        <dbReference type="Proteomes" id="UP000039046"/>
    </source>
</evidence>
<evidence type="ECO:0000256" key="2">
    <source>
        <dbReference type="ARBA" id="ARBA00023239"/>
    </source>
</evidence>
<evidence type="ECO:0000313" key="4">
    <source>
        <dbReference type="EMBL" id="CEJ81613.1"/>
    </source>
</evidence>
<dbReference type="HOGENOM" id="CLU_033450_1_0_1"/>
<evidence type="ECO:0000259" key="3">
    <source>
        <dbReference type="Pfam" id="PF12588"/>
    </source>
</evidence>
<dbReference type="AlphaFoldDB" id="A0A0A1SMP8"/>
<dbReference type="Pfam" id="PF02666">
    <property type="entry name" value="PS_Dcarbxylase"/>
    <property type="match status" value="1"/>
</dbReference>
<gene>
    <name evidence="4" type="ORF">VHEMI01733</name>
</gene>
<sequence>MVEITKSSSAVDSVRGSSIFHDMHHQSQPIAWLEQFVNDIDARSSNVPIHPVIKSLQDLIESRTELRMWASVMFQEVPNKNPYNNQHNKRTKIKGAFTHTPVRGYRHMIDLLAVIVAEVGPPYALTVPAFGVMGLPFQAVVDWPMGTPSGHAFFLDTQVNAKLKDILDAWRDNVLTTSKSLAVVTTAPGCWLSPESVAAFERDANLDSKQSFSFEQLFACDPYADPVHWGFKSWDDFFVRRFRDIDALRPVSHADESTWIANACEALPVAIKLKVKRYDEFWLKGTNYSIADLLGHHELADNFVGGTIYQGVLRTTSYHRWHAPVSGHVVFAQVINGAYFSERSTNGLGSEPIGPPTYDQVYLGHVATRALVFIQADEPIGLMCFIAIGIADVSSCEIAARFSGNWPQPITKGEEMGMFHYGGSSHCLVFRKDLHLVFMQEAIPGSGSLCVPVRGSLAFAAASS</sequence>